<dbReference type="SUPFAM" id="SSF54593">
    <property type="entry name" value="Glyoxalase/Bleomycin resistance protein/Dihydroxybiphenyl dioxygenase"/>
    <property type="match status" value="1"/>
</dbReference>
<comment type="caution">
    <text evidence="2">The sequence shown here is derived from an EMBL/GenBank/DDBJ whole genome shotgun (WGS) entry which is preliminary data.</text>
</comment>
<dbReference type="PANTHER" id="PTHR40265:SF1">
    <property type="entry name" value="GLYOXALASE-LIKE DOMAIN-CONTAINING PROTEIN"/>
    <property type="match status" value="1"/>
</dbReference>
<dbReference type="PANTHER" id="PTHR40265">
    <property type="entry name" value="BLL2707 PROTEIN"/>
    <property type="match status" value="1"/>
</dbReference>
<dbReference type="InterPro" id="IPR029068">
    <property type="entry name" value="Glyas_Bleomycin-R_OHBP_Dase"/>
</dbReference>
<name>A0AAE3U1Z8_9HYPH</name>
<organism evidence="2 3">
    <name type="scientific">Ferirhizobium litorale</name>
    <dbReference type="NCBI Taxonomy" id="2927786"/>
    <lineage>
        <taxon>Bacteria</taxon>
        <taxon>Pseudomonadati</taxon>
        <taxon>Pseudomonadota</taxon>
        <taxon>Alphaproteobacteria</taxon>
        <taxon>Hyphomicrobiales</taxon>
        <taxon>Rhizobiaceae</taxon>
        <taxon>Ferirhizobium</taxon>
    </lineage>
</organism>
<dbReference type="InterPro" id="IPR025870">
    <property type="entry name" value="Glyoxalase-like_dom"/>
</dbReference>
<feature type="domain" description="Glyoxalase-like" evidence="1">
    <location>
        <begin position="11"/>
        <end position="202"/>
    </location>
</feature>
<gene>
    <name evidence="2" type="ORF">MRS75_13035</name>
</gene>
<dbReference type="EMBL" id="JALDYZ010000006">
    <property type="protein sequence ID" value="MDI7923006.1"/>
    <property type="molecule type" value="Genomic_DNA"/>
</dbReference>
<dbReference type="RefSeq" id="WP_311787593.1">
    <property type="nucleotide sequence ID" value="NZ_JALDYY010000010.1"/>
</dbReference>
<evidence type="ECO:0000313" key="2">
    <source>
        <dbReference type="EMBL" id="MDI7923006.1"/>
    </source>
</evidence>
<proteinExistence type="predicted"/>
<dbReference type="Proteomes" id="UP001161580">
    <property type="component" value="Unassembled WGS sequence"/>
</dbReference>
<dbReference type="Pfam" id="PF13468">
    <property type="entry name" value="Glyoxalase_3"/>
    <property type="match status" value="1"/>
</dbReference>
<keyword evidence="3" id="KW-1185">Reference proteome</keyword>
<protein>
    <submittedName>
        <fullName evidence="2">VOC family protein</fullName>
    </submittedName>
</protein>
<dbReference type="AlphaFoldDB" id="A0AAE3U1Z8"/>
<evidence type="ECO:0000259" key="1">
    <source>
        <dbReference type="Pfam" id="PF13468"/>
    </source>
</evidence>
<accession>A0AAE3U1Z8</accession>
<evidence type="ECO:0000313" key="3">
    <source>
        <dbReference type="Proteomes" id="UP001161580"/>
    </source>
</evidence>
<dbReference type="Gene3D" id="3.10.180.10">
    <property type="entry name" value="2,3-Dihydroxybiphenyl 1,2-Dioxygenase, domain 1"/>
    <property type="match status" value="1"/>
</dbReference>
<reference evidence="2" key="1">
    <citation type="submission" date="2022-03" db="EMBL/GenBank/DDBJ databases">
        <title>Fererhizobium litorale gen. nov., sp. nov., isolated from sandy sediments of the Sea of Japan seashore.</title>
        <authorList>
            <person name="Romanenko L."/>
            <person name="Kurilenko V."/>
            <person name="Otstavnykh N."/>
            <person name="Svetashev V."/>
            <person name="Tekutyeva L."/>
            <person name="Isaeva M."/>
            <person name="Mikhailov V."/>
        </authorList>
    </citation>
    <scope>NUCLEOTIDE SEQUENCE</scope>
    <source>
        <strain evidence="2">KMM 9576</strain>
    </source>
</reference>
<sequence>MTTSRHTLRALDHLVLPAVDVETARKRLSALGFTVAGDARHPFGTENACVFLADGTYLEPLAIASREECEEAARSGNVFVARDQAYRFRRGQDGFSAVVVTTDDAGADDAAYRENGISGGEMLEFARPARTADGAEVIARFRLAFAADLRAPDFFLFACQRLNPLPADRAALETHENGAIGITEVVLSEPNPTDFQYLLQEVFCQREVNAHSFGMDIMSENVKISVLNPQGMQGFFGMRTSTHARGLRGRAIVFTVGNLAVTEAFLAGNGVAFERIGSRIVVAPAPGQGAAFAFEEQA</sequence>